<feature type="region of interest" description="Disordered" evidence="1">
    <location>
        <begin position="271"/>
        <end position="296"/>
    </location>
</feature>
<evidence type="ECO:0000256" key="2">
    <source>
        <dbReference type="SAM" id="Phobius"/>
    </source>
</evidence>
<gene>
    <name evidence="3" type="ORF">MSAN_02334600</name>
</gene>
<dbReference type="OrthoDB" id="3068009at2759"/>
<accession>A0A8H6X6W3</accession>
<keyword evidence="2" id="KW-0812">Transmembrane</keyword>
<proteinExistence type="predicted"/>
<dbReference type="AlphaFoldDB" id="A0A8H6X6W3"/>
<comment type="caution">
    <text evidence="3">The sequence shown here is derived from an EMBL/GenBank/DDBJ whole genome shotgun (WGS) entry which is preliminary data.</text>
</comment>
<sequence>MWHPSVSSLSLLPSSTMPSSSITIALCFLAFVFGQIFHAFCARIAHPVTVKIETVAIAAPVDSGISFVTIFWIVLPVLLVHDLVIMVVIAHLFKDQKGSFQAAAILKRLQVAAVSSFFSSRGSRSLLPPTTTSALLKRHSHWPIVIPWRPASYFLPPAHVPLRYPFTLPPAINSIPRPFWRGRALYLFPTGYRFEGPLVESSLALALVNTQASTRQPFVTFIIGRRVGIRYFKIRMPFMHLYGAAKGFTTEHGVKTNKRMLKICDTDREETVESKVQDKAPEEQMSENGNIPEDVPVNTRSSQAHLLRHVAAAALLRKLSFKVPERTPCHANIEEVDDGEEAARVVYVDTEVDVQKGLIQATKKIVEVEEKINAAVEEERVDGEVKTVEKKIVEEIEAVAEDVDPAGEEEVELADAASRQHDAEKKVKSNGAAYEELEGLPSYENFANEAPPEPLYGVNMSPYEDLNRLPSYEEFAKEVPPEALFEKRFSPVTTYDVLRPPPLVYFASRIGAVPKAPRASHRHVLARLSARIAVNIAESIQV</sequence>
<organism evidence="3 4">
    <name type="scientific">Mycena sanguinolenta</name>
    <dbReference type="NCBI Taxonomy" id="230812"/>
    <lineage>
        <taxon>Eukaryota</taxon>
        <taxon>Fungi</taxon>
        <taxon>Dikarya</taxon>
        <taxon>Basidiomycota</taxon>
        <taxon>Agaricomycotina</taxon>
        <taxon>Agaricomycetes</taxon>
        <taxon>Agaricomycetidae</taxon>
        <taxon>Agaricales</taxon>
        <taxon>Marasmiineae</taxon>
        <taxon>Mycenaceae</taxon>
        <taxon>Mycena</taxon>
    </lineage>
</organism>
<keyword evidence="2" id="KW-1133">Transmembrane helix</keyword>
<evidence type="ECO:0000313" key="3">
    <source>
        <dbReference type="EMBL" id="KAF7335242.1"/>
    </source>
</evidence>
<reference evidence="3" key="1">
    <citation type="submission" date="2020-05" db="EMBL/GenBank/DDBJ databases">
        <title>Mycena genomes resolve the evolution of fungal bioluminescence.</title>
        <authorList>
            <person name="Tsai I.J."/>
        </authorList>
    </citation>
    <scope>NUCLEOTIDE SEQUENCE</scope>
    <source>
        <strain evidence="3">160909Yilan</strain>
    </source>
</reference>
<name>A0A8H6X6W3_9AGAR</name>
<feature type="transmembrane region" description="Helical" evidence="2">
    <location>
        <begin position="65"/>
        <end position="93"/>
    </location>
</feature>
<feature type="compositionally biased region" description="Basic and acidic residues" evidence="1">
    <location>
        <begin position="271"/>
        <end position="282"/>
    </location>
</feature>
<keyword evidence="2" id="KW-0472">Membrane</keyword>
<dbReference type="Proteomes" id="UP000623467">
    <property type="component" value="Unassembled WGS sequence"/>
</dbReference>
<dbReference type="EMBL" id="JACAZH010000041">
    <property type="protein sequence ID" value="KAF7335242.1"/>
    <property type="molecule type" value="Genomic_DNA"/>
</dbReference>
<keyword evidence="4" id="KW-1185">Reference proteome</keyword>
<protein>
    <submittedName>
        <fullName evidence="3">Uncharacterized protein</fullName>
    </submittedName>
</protein>
<evidence type="ECO:0000256" key="1">
    <source>
        <dbReference type="SAM" id="MobiDB-lite"/>
    </source>
</evidence>
<evidence type="ECO:0000313" key="4">
    <source>
        <dbReference type="Proteomes" id="UP000623467"/>
    </source>
</evidence>